<reference evidence="2" key="1">
    <citation type="submission" date="2022-10" db="EMBL/GenBank/DDBJ databases">
        <title>The complete genomes of actinobacterial strains from the NBC collection.</title>
        <authorList>
            <person name="Joergensen T.S."/>
            <person name="Alvarez Arevalo M."/>
            <person name="Sterndorff E.B."/>
            <person name="Faurdal D."/>
            <person name="Vuksanovic O."/>
            <person name="Mourched A.-S."/>
            <person name="Charusanti P."/>
            <person name="Shaw S."/>
            <person name="Blin K."/>
            <person name="Weber T."/>
        </authorList>
    </citation>
    <scope>NUCLEOTIDE SEQUENCE</scope>
    <source>
        <strain evidence="2">NBC_00248</strain>
    </source>
</reference>
<evidence type="ECO:0000313" key="3">
    <source>
        <dbReference type="Proteomes" id="UP001432039"/>
    </source>
</evidence>
<organism evidence="2 3">
    <name type="scientific">Streptomyces virginiae</name>
    <name type="common">Streptomyces cinnamonensis</name>
    <dbReference type="NCBI Taxonomy" id="1961"/>
    <lineage>
        <taxon>Bacteria</taxon>
        <taxon>Bacillati</taxon>
        <taxon>Actinomycetota</taxon>
        <taxon>Actinomycetes</taxon>
        <taxon>Kitasatosporales</taxon>
        <taxon>Streptomycetaceae</taxon>
        <taxon>Streptomyces</taxon>
    </lineage>
</organism>
<dbReference type="InterPro" id="IPR026467">
    <property type="entry name" value="Ser/Gly_Cys_C_dom"/>
</dbReference>
<sequence length="96" mass="10231">MAQVYRRTGAGTGGEVLDVYEYAYLAGGEQRVVESAIIALVERGTLSLRAARLRTLDAERARRPWDPSALLLIRGSRGAGSAARATRPGSTAHPPP</sequence>
<dbReference type="NCBIfam" id="TIGR04222">
    <property type="entry name" value="near_uncomplex"/>
    <property type="match status" value="1"/>
</dbReference>
<keyword evidence="3" id="KW-1185">Reference proteome</keyword>
<feature type="region of interest" description="Disordered" evidence="1">
    <location>
        <begin position="76"/>
        <end position="96"/>
    </location>
</feature>
<feature type="compositionally biased region" description="Low complexity" evidence="1">
    <location>
        <begin position="76"/>
        <end position="90"/>
    </location>
</feature>
<gene>
    <name evidence="2" type="ORF">OG517_26390</name>
</gene>
<dbReference type="RefSeq" id="WP_328963372.1">
    <property type="nucleotide sequence ID" value="NZ_CP108090.1"/>
</dbReference>
<dbReference type="EMBL" id="CP108090">
    <property type="protein sequence ID" value="WUQ14659.1"/>
    <property type="molecule type" value="Genomic_DNA"/>
</dbReference>
<proteinExistence type="predicted"/>
<accession>A0ABZ1TFM5</accession>
<name>A0ABZ1TFM5_STRVG</name>
<evidence type="ECO:0000313" key="2">
    <source>
        <dbReference type="EMBL" id="WUQ14659.1"/>
    </source>
</evidence>
<dbReference type="Proteomes" id="UP001432039">
    <property type="component" value="Chromosome"/>
</dbReference>
<protein>
    <submittedName>
        <fullName evidence="2">TIGR04222 domain-containing membrane protein</fullName>
    </submittedName>
</protein>
<evidence type="ECO:0000256" key="1">
    <source>
        <dbReference type="SAM" id="MobiDB-lite"/>
    </source>
</evidence>